<keyword evidence="2" id="KW-1185">Reference proteome</keyword>
<dbReference type="OrthoDB" id="9487at2759"/>
<proteinExistence type="predicted"/>
<dbReference type="RefSeq" id="XP_005719323.1">
    <property type="nucleotide sequence ID" value="XM_005719266.1"/>
</dbReference>
<organism evidence="1 2">
    <name type="scientific">Chondrus crispus</name>
    <name type="common">Carrageen Irish moss</name>
    <name type="synonym">Polymorpha crispa</name>
    <dbReference type="NCBI Taxonomy" id="2769"/>
    <lineage>
        <taxon>Eukaryota</taxon>
        <taxon>Rhodophyta</taxon>
        <taxon>Florideophyceae</taxon>
        <taxon>Rhodymeniophycidae</taxon>
        <taxon>Gigartinales</taxon>
        <taxon>Gigartinaceae</taxon>
        <taxon>Chondrus</taxon>
    </lineage>
</organism>
<gene>
    <name evidence="1" type="ORF">CHC_T00006565001</name>
</gene>
<dbReference type="Gramene" id="CDF39412">
    <property type="protein sequence ID" value="CDF39412"/>
    <property type="gene ID" value="CHC_T00006565001"/>
</dbReference>
<reference evidence="2" key="1">
    <citation type="journal article" date="2013" name="Proc. Natl. Acad. Sci. U.S.A.">
        <title>Genome structure and metabolic features in the red seaweed Chondrus crispus shed light on evolution of the Archaeplastida.</title>
        <authorList>
            <person name="Collen J."/>
            <person name="Porcel B."/>
            <person name="Carre W."/>
            <person name="Ball S.G."/>
            <person name="Chaparro C."/>
            <person name="Tonon T."/>
            <person name="Barbeyron T."/>
            <person name="Michel G."/>
            <person name="Noel B."/>
            <person name="Valentin K."/>
            <person name="Elias M."/>
            <person name="Artiguenave F."/>
            <person name="Arun A."/>
            <person name="Aury J.M."/>
            <person name="Barbosa-Neto J.F."/>
            <person name="Bothwell J.H."/>
            <person name="Bouget F.Y."/>
            <person name="Brillet L."/>
            <person name="Cabello-Hurtado F."/>
            <person name="Capella-Gutierrez S."/>
            <person name="Charrier B."/>
            <person name="Cladiere L."/>
            <person name="Cock J.M."/>
            <person name="Coelho S.M."/>
            <person name="Colleoni C."/>
            <person name="Czjzek M."/>
            <person name="Da Silva C."/>
            <person name="Delage L."/>
            <person name="Denoeud F."/>
            <person name="Deschamps P."/>
            <person name="Dittami S.M."/>
            <person name="Gabaldon T."/>
            <person name="Gachon C.M."/>
            <person name="Groisillier A."/>
            <person name="Herve C."/>
            <person name="Jabbari K."/>
            <person name="Katinka M."/>
            <person name="Kloareg B."/>
            <person name="Kowalczyk N."/>
            <person name="Labadie K."/>
            <person name="Leblanc C."/>
            <person name="Lopez P.J."/>
            <person name="McLachlan D.H."/>
            <person name="Meslet-Cladiere L."/>
            <person name="Moustafa A."/>
            <person name="Nehr Z."/>
            <person name="Nyvall Collen P."/>
            <person name="Panaud O."/>
            <person name="Partensky F."/>
            <person name="Poulain J."/>
            <person name="Rensing S.A."/>
            <person name="Rousvoal S."/>
            <person name="Samson G."/>
            <person name="Symeonidi A."/>
            <person name="Weissenbach J."/>
            <person name="Zambounis A."/>
            <person name="Wincker P."/>
            <person name="Boyen C."/>
        </authorList>
    </citation>
    <scope>NUCLEOTIDE SEQUENCE [LARGE SCALE GENOMIC DNA]</scope>
    <source>
        <strain evidence="2">cv. Stackhouse</strain>
    </source>
</reference>
<sequence>MFSLEGPSVAKQSIIFTDSDRNGIGLIGRTMRSSCILSIGNSEHSVRMLPFQEVVRERKCLREPPLCTTVLQPPNIDDRTLHKRIEPVLAQKGIILKKMSYRLRCYIHVSQVDKFLSDIATSRSKKLINNARPSMDEMRSHYDAIARHFEEHKGRFWAGSWSLTEEVASIPSPLWQDVMLTMASDSRLRAWKVCARVLGTQMYEMFPLSNSPDCLPHPSIEEELHNGTQYSRADLLLCVRALKVIEQTVLSRTKSISGPLTITISVSGICEVTPSFISVLNAMGVFLSYTSTERYRQKLIAERERCGPWQHTKFDEVIMPVLQFDNWDIKPLHAVKVDGKSMPKVNGSLLQGVVPGQKRRRENIAEHSTKRPRLDSWKSVRGLGCRDAFINRFSSVENTMLVKQFSDIAFGLTALFRGQLVGRKESNNSEYNSQTIADMTFGVHGAPLNFRTLLLSAFKPHGGKDPSDESLYDEQVVYVEISRDSAADIITVRRFINLVKEQIRPGHPGRPRYVVLAGDQPSYKMFCDLWLDSWRESRQGGEGVGGAAHTSSNCNLPLHEWFIPFPGFFHAEKQIMYSLSKEMLDGLGLEELAACAGLSPSHVSNILTNSHARNNRAVLFNLACAIIIRLIDMAMAEDASVREKVINLHSISSQKRVSVDGSQVVRNPSRTMLPVGEANLTGTLYSATSDLVTGEVISVGNILREHAQKTFKGRPNGEHFVHTVLFACLLPTVGFHVLSRTGHTNFTDAFWFNHNAILHSTTHLKYQEVSLFYAFFRGIIPSAVEQELYNTKPGRMVLKLLSFTGRGKEALDMWGYSYVHLDELLEMLIVRHLKSLSVNLLGHLENSAGWLMQVSMFRALGRYMTGASRAYGRRREADGVGELPGPLAAFDRNACQWRTVSRMLHVMREVVFLNLEHRGGEWLTNVFSFPPKRMNNPMDQQGILDIASTGETTAKLHSSVIFPDVFGPLTEDERKKYFGGKKFKRWTRCRAVLRPAQSMRKKEVLLNLQIM</sequence>
<protein>
    <submittedName>
        <fullName evidence="1">Uncharacterized protein</fullName>
    </submittedName>
</protein>
<accession>R7QLN2</accession>
<evidence type="ECO:0000313" key="1">
    <source>
        <dbReference type="EMBL" id="CDF39412.1"/>
    </source>
</evidence>
<dbReference type="AlphaFoldDB" id="R7QLN2"/>
<name>R7QLN2_CHOCR</name>
<dbReference type="EMBL" id="HG002031">
    <property type="protein sequence ID" value="CDF39412.1"/>
    <property type="molecule type" value="Genomic_DNA"/>
</dbReference>
<dbReference type="Proteomes" id="UP000012073">
    <property type="component" value="Unassembled WGS sequence"/>
</dbReference>
<evidence type="ECO:0000313" key="2">
    <source>
        <dbReference type="Proteomes" id="UP000012073"/>
    </source>
</evidence>
<dbReference type="KEGG" id="ccp:CHC_T00006565001"/>
<dbReference type="GeneID" id="17327042"/>